<feature type="signal peptide" evidence="1">
    <location>
        <begin position="1"/>
        <end position="16"/>
    </location>
</feature>
<dbReference type="Proteomes" id="UP000759529">
    <property type="component" value="Unassembled WGS sequence"/>
</dbReference>
<dbReference type="SUPFAM" id="SSF82185">
    <property type="entry name" value="Histone H3 K4-specific methyltransferase SET7/9 N-terminal domain"/>
    <property type="match status" value="2"/>
</dbReference>
<dbReference type="InterPro" id="IPR011652">
    <property type="entry name" value="MORN_2"/>
</dbReference>
<dbReference type="EMBL" id="JACSOD020000458">
    <property type="protein sequence ID" value="MBM6498876.1"/>
    <property type="molecule type" value="Genomic_DNA"/>
</dbReference>
<feature type="chain" id="PRO_5047289766" evidence="1">
    <location>
        <begin position="17"/>
        <end position="237"/>
    </location>
</feature>
<gene>
    <name evidence="2" type="ORF">H9X54_006110</name>
</gene>
<dbReference type="Gene3D" id="3.90.930.1">
    <property type="match status" value="1"/>
</dbReference>
<keyword evidence="3" id="KW-1185">Reference proteome</keyword>
<keyword evidence="1" id="KW-0732">Signal</keyword>
<dbReference type="PANTHER" id="PTHR33706">
    <property type="entry name" value="MORN VARIANT REPEAT PROTEIN"/>
    <property type="match status" value="1"/>
</dbReference>
<evidence type="ECO:0000313" key="3">
    <source>
        <dbReference type="Proteomes" id="UP000759529"/>
    </source>
</evidence>
<accession>A0ABS2CV75</accession>
<name>A0ABS2CV75_9FLAO</name>
<organism evidence="2 3">
    <name type="scientific">Flavobacterium macrobrachii</name>
    <dbReference type="NCBI Taxonomy" id="591204"/>
    <lineage>
        <taxon>Bacteria</taxon>
        <taxon>Pseudomonadati</taxon>
        <taxon>Bacteroidota</taxon>
        <taxon>Flavobacteriia</taxon>
        <taxon>Flavobacteriales</taxon>
        <taxon>Flavobacteriaceae</taxon>
        <taxon>Flavobacterium</taxon>
    </lineage>
</organism>
<protein>
    <submittedName>
        <fullName evidence="2">Toxin-antitoxin system YwqK family antitoxin</fullName>
    </submittedName>
</protein>
<reference evidence="2 3" key="1">
    <citation type="submission" date="2021-02" db="EMBL/GenBank/DDBJ databases">
        <authorList>
            <person name="Jung H.S."/>
            <person name="Chun B.H."/>
            <person name="Jeon C.O."/>
        </authorList>
    </citation>
    <scope>NUCLEOTIDE SEQUENCE [LARGE SCALE GENOMIC DNA]</scope>
    <source>
        <strain evidence="2 3">LMG 25203</strain>
    </source>
</reference>
<proteinExistence type="predicted"/>
<dbReference type="PANTHER" id="PTHR33706:SF1">
    <property type="entry name" value="TPR REPEAT PROTEIN"/>
    <property type="match status" value="1"/>
</dbReference>
<comment type="caution">
    <text evidence="2">The sequence shown here is derived from an EMBL/GenBank/DDBJ whole genome shotgun (WGS) entry which is preliminary data.</text>
</comment>
<evidence type="ECO:0000256" key="1">
    <source>
        <dbReference type="SAM" id="SignalP"/>
    </source>
</evidence>
<dbReference type="Pfam" id="PF07661">
    <property type="entry name" value="MORN_2"/>
    <property type="match status" value="2"/>
</dbReference>
<dbReference type="RefSeq" id="WP_187658097.1">
    <property type="nucleotide sequence ID" value="NZ_JACSOD020000458.1"/>
</dbReference>
<sequence>MKYFLLLLIVPFQLFAQDFNKFDEKGKRHGLWKGVHEESKRPRYEGTFEHGKEVGMFKYFDDTRDGTVIATRDFNSKDNSCYVIFYNQQSSKVSEGKIVNKQFEGEWKYYHFNSPQIMTLENYKNGKLEGIRKVYYRSGAIAEETTYVNGIKNGSYKNYAENGILLEESTYKNGQYEGEAIYRNATNNIVSQGVYKNGKKIGIWKIADKSGNLVNTNMNKQGKKFQKRVKPLDKTQN</sequence>
<evidence type="ECO:0000313" key="2">
    <source>
        <dbReference type="EMBL" id="MBM6498876.1"/>
    </source>
</evidence>